<proteinExistence type="predicted"/>
<dbReference type="RefSeq" id="WP_078459157.1">
    <property type="nucleotide sequence ID" value="NZ_MPNX01000048.1"/>
</dbReference>
<dbReference type="EMBL" id="MPNX01000048">
    <property type="protein sequence ID" value="OOY33768.1"/>
    <property type="molecule type" value="Genomic_DNA"/>
</dbReference>
<sequence length="220" mass="24810">MVNKLLRQWDDVDAYLDDVMITSDQWNAHLQRLRDVFQKFLDANLTLNLAKCEFGSARVECLGHVVGLGKVLPAQAKIDGILKYPQPTNRREVRRILGSTGFYRRFCPNYSTVAAPLTDLLKKDRKFKWTPECEKAFQLLKQLLCSSPVVAAPNFARPFKLAIDSSNTGTGAVLFQEDVRQAPAKLFDSGEGGFRFSVGVEAFPYLFEIADPSSYCVHRQ</sequence>
<reference evidence="3 4" key="1">
    <citation type="submission" date="2016-11" db="EMBL/GenBank/DDBJ databases">
        <title>Mixed transmission modes and dynamic genome evolution in an obligate animal-bacterial symbiosis.</title>
        <authorList>
            <person name="Russell S.L."/>
            <person name="Corbett-Detig R.B."/>
            <person name="Cavanaugh C.M."/>
        </authorList>
    </citation>
    <scope>NUCLEOTIDE SEQUENCE [LARGE SCALE GENOMIC DNA]</scope>
    <source>
        <strain evidence="3">MA-KB16</strain>
    </source>
</reference>
<gene>
    <name evidence="3" type="ORF">BOV88_13510</name>
</gene>
<organism evidence="3 4">
    <name type="scientific">Solemya velum gill symbiont</name>
    <dbReference type="NCBI Taxonomy" id="2340"/>
    <lineage>
        <taxon>Bacteria</taxon>
        <taxon>Pseudomonadati</taxon>
        <taxon>Pseudomonadota</taxon>
        <taxon>Gammaproteobacteria</taxon>
        <taxon>sulfur-oxidizing symbionts</taxon>
    </lineage>
</organism>
<protein>
    <submittedName>
        <fullName evidence="3">Uncharacterized protein</fullName>
    </submittedName>
</protein>
<dbReference type="Pfam" id="PF17919">
    <property type="entry name" value="RT_RNaseH_2"/>
    <property type="match status" value="1"/>
</dbReference>
<dbReference type="InterPro" id="IPR043502">
    <property type="entry name" value="DNA/RNA_pol_sf"/>
</dbReference>
<dbReference type="FunFam" id="3.30.70.270:FF:000026">
    <property type="entry name" value="Transposon Ty3-G Gag-Pol polyprotein"/>
    <property type="match status" value="1"/>
</dbReference>
<evidence type="ECO:0000313" key="3">
    <source>
        <dbReference type="EMBL" id="OOY33768.1"/>
    </source>
</evidence>
<dbReference type="Pfam" id="PF00078">
    <property type="entry name" value="RVT_1"/>
    <property type="match status" value="1"/>
</dbReference>
<dbReference type="Gene3D" id="3.30.70.270">
    <property type="match status" value="2"/>
</dbReference>
<comment type="caution">
    <text evidence="3">The sequence shown here is derived from an EMBL/GenBank/DDBJ whole genome shotgun (WGS) entry which is preliminary data.</text>
</comment>
<dbReference type="Proteomes" id="UP000190962">
    <property type="component" value="Unassembled WGS sequence"/>
</dbReference>
<dbReference type="InterPro" id="IPR041577">
    <property type="entry name" value="RT_RNaseH_2"/>
</dbReference>
<evidence type="ECO:0000259" key="2">
    <source>
        <dbReference type="Pfam" id="PF17919"/>
    </source>
</evidence>
<dbReference type="InterPro" id="IPR043128">
    <property type="entry name" value="Rev_trsase/Diguanyl_cyclase"/>
</dbReference>
<dbReference type="InterPro" id="IPR000477">
    <property type="entry name" value="RT_dom"/>
</dbReference>
<accession>A0A1T2CG44</accession>
<dbReference type="SUPFAM" id="SSF56672">
    <property type="entry name" value="DNA/RNA polymerases"/>
    <property type="match status" value="1"/>
</dbReference>
<evidence type="ECO:0000259" key="1">
    <source>
        <dbReference type="Pfam" id="PF00078"/>
    </source>
</evidence>
<dbReference type="PANTHER" id="PTHR33064:SF29">
    <property type="entry name" value="PEPTIDASE A2 DOMAIN-CONTAINING PROTEIN-RELATED"/>
    <property type="match status" value="1"/>
</dbReference>
<dbReference type="InterPro" id="IPR051320">
    <property type="entry name" value="Viral_Replic_Matur_Polypro"/>
</dbReference>
<evidence type="ECO:0000313" key="4">
    <source>
        <dbReference type="Proteomes" id="UP000190962"/>
    </source>
</evidence>
<feature type="domain" description="Reverse transcriptase/retrotransposon-derived protein RNase H-like" evidence="2">
    <location>
        <begin position="129"/>
        <end position="179"/>
    </location>
</feature>
<feature type="domain" description="Reverse transcriptase" evidence="1">
    <location>
        <begin position="2"/>
        <end position="65"/>
    </location>
</feature>
<dbReference type="AlphaFoldDB" id="A0A1T2CG44"/>
<dbReference type="PANTHER" id="PTHR33064">
    <property type="entry name" value="POL PROTEIN"/>
    <property type="match status" value="1"/>
</dbReference>
<name>A0A1T2CG44_SOVGS</name>